<feature type="transmembrane region" description="Helical" evidence="6">
    <location>
        <begin position="15"/>
        <end position="34"/>
    </location>
</feature>
<protein>
    <submittedName>
        <fullName evidence="8">Glycosyl transferase family 1</fullName>
    </submittedName>
</protein>
<evidence type="ECO:0000256" key="2">
    <source>
        <dbReference type="ARBA" id="ARBA00022448"/>
    </source>
</evidence>
<evidence type="ECO:0000256" key="3">
    <source>
        <dbReference type="ARBA" id="ARBA00022692"/>
    </source>
</evidence>
<dbReference type="SUPFAM" id="SSF52540">
    <property type="entry name" value="P-loop containing nucleoside triphosphate hydrolases"/>
    <property type="match status" value="1"/>
</dbReference>
<dbReference type="PROSITE" id="PS50929">
    <property type="entry name" value="ABC_TM1F"/>
    <property type="match status" value="1"/>
</dbReference>
<evidence type="ECO:0000256" key="6">
    <source>
        <dbReference type="SAM" id="Phobius"/>
    </source>
</evidence>
<dbReference type="InterPro" id="IPR011527">
    <property type="entry name" value="ABC1_TM_dom"/>
</dbReference>
<accession>A0A2U2DPF4</accession>
<keyword evidence="9" id="KW-1185">Reference proteome</keyword>
<dbReference type="PANTHER" id="PTHR11384">
    <property type="entry name" value="ATP-BINDING CASSETTE, SUB-FAMILY D MEMBER"/>
    <property type="match status" value="1"/>
</dbReference>
<feature type="transmembrane region" description="Helical" evidence="6">
    <location>
        <begin position="83"/>
        <end position="106"/>
    </location>
</feature>
<dbReference type="Gene3D" id="3.40.50.300">
    <property type="entry name" value="P-loop containing nucleotide triphosphate hydrolases"/>
    <property type="match status" value="1"/>
</dbReference>
<keyword evidence="5 6" id="KW-0472">Membrane</keyword>
<sequence>MAQVEPAVSAPADDVAEPAIGFFAQVAMMLRALWGARVRNLLLLLAAIMLAIILATAYVQVLLNRWNVPFYDALQRRDLDAFLMQLQQFAIIASLLLLLNVAQTWFNQLVGLKMRDGLTRDLVDQWLKPKRALRLSTMGILGVNPDQRLHEDASHLSEMTTSLTIGLVQATIMLASFVGVLWELSSGFVFTYRGDSFSIPGYMVWAAIVYAASASLLSAVVGRKLVTLNANRYSKEAELRSSLMRTNENLTAIAVLKGEGAERKRIDLDIAAVLATMWRLALALTNLRWVSAGYGWLTVIAPILIAAPVYFAGGLTFGGLMMAVGAFNQVYASLRWYVDNFGAIADWKATLMRVANFRYALLQMDNETATEGDIRFEQSVDDSLSLRDISISSEKGGDPSEAGFRLQEGELVVRPNDRVMINGDQSVNRHLLFRALAGWWSWGTGTIAAPAEGDILFLPQVGYLPYGTLREAVSFPQDAGTYSDEAIKAALDRVGLSHFREMLDTRLRWDKVLDHDGRTALGVATVLLRPPRWLVMEDTLEGLEPAAADHLAGVLAGLSQTALVYIGRSESFLEETRPRIFHLEALPSSLALPG</sequence>
<feature type="transmembrane region" description="Helical" evidence="6">
    <location>
        <begin position="163"/>
        <end position="182"/>
    </location>
</feature>
<dbReference type="RefSeq" id="WP_109459488.1">
    <property type="nucleotide sequence ID" value="NZ_QFBC01000007.1"/>
</dbReference>
<dbReference type="GO" id="GO:0140359">
    <property type="term" value="F:ABC-type transporter activity"/>
    <property type="evidence" value="ECO:0007669"/>
    <property type="project" value="InterPro"/>
</dbReference>
<evidence type="ECO:0000256" key="1">
    <source>
        <dbReference type="ARBA" id="ARBA00004651"/>
    </source>
</evidence>
<dbReference type="EMBL" id="QFBC01000007">
    <property type="protein sequence ID" value="PWE55190.1"/>
    <property type="molecule type" value="Genomic_DNA"/>
</dbReference>
<feature type="transmembrane region" description="Helical" evidence="6">
    <location>
        <begin position="202"/>
        <end position="222"/>
    </location>
</feature>
<dbReference type="GO" id="GO:0005524">
    <property type="term" value="F:ATP binding"/>
    <property type="evidence" value="ECO:0007669"/>
    <property type="project" value="InterPro"/>
</dbReference>
<dbReference type="InterPro" id="IPR050835">
    <property type="entry name" value="ABC_transporter_sub-D"/>
</dbReference>
<dbReference type="InterPro" id="IPR027417">
    <property type="entry name" value="P-loop_NTPase"/>
</dbReference>
<keyword evidence="4 6" id="KW-1133">Transmembrane helix</keyword>
<name>A0A2U2DPF4_9HYPH</name>
<dbReference type="Proteomes" id="UP000245252">
    <property type="component" value="Unassembled WGS sequence"/>
</dbReference>
<reference evidence="8 9" key="1">
    <citation type="submission" date="2018-05" db="EMBL/GenBank/DDBJ databases">
        <title>The draft genome of strain NS-104.</title>
        <authorList>
            <person name="Hang P."/>
            <person name="Jiang J."/>
        </authorList>
    </citation>
    <scope>NUCLEOTIDE SEQUENCE [LARGE SCALE GENOMIC DNA]</scope>
    <source>
        <strain evidence="8 9">NS-104</strain>
    </source>
</reference>
<dbReference type="GO" id="GO:0005886">
    <property type="term" value="C:plasma membrane"/>
    <property type="evidence" value="ECO:0007669"/>
    <property type="project" value="UniProtKB-SubCell"/>
</dbReference>
<dbReference type="Pfam" id="PF06472">
    <property type="entry name" value="ABC_membrane_2"/>
    <property type="match status" value="1"/>
</dbReference>
<evidence type="ECO:0000313" key="8">
    <source>
        <dbReference type="EMBL" id="PWE55190.1"/>
    </source>
</evidence>
<evidence type="ECO:0000256" key="5">
    <source>
        <dbReference type="ARBA" id="ARBA00023136"/>
    </source>
</evidence>
<dbReference type="GO" id="GO:0016740">
    <property type="term" value="F:transferase activity"/>
    <property type="evidence" value="ECO:0007669"/>
    <property type="project" value="UniProtKB-KW"/>
</dbReference>
<keyword evidence="8" id="KW-0808">Transferase</keyword>
<evidence type="ECO:0000313" key="9">
    <source>
        <dbReference type="Proteomes" id="UP000245252"/>
    </source>
</evidence>
<feature type="domain" description="ABC transmembrane type-1" evidence="7">
    <location>
        <begin position="47"/>
        <end position="346"/>
    </location>
</feature>
<feature type="transmembrane region" description="Helical" evidence="6">
    <location>
        <begin position="299"/>
        <end position="327"/>
    </location>
</feature>
<dbReference type="OrthoDB" id="9810134at2"/>
<comment type="subcellular location">
    <subcellularLocation>
        <location evidence="1">Cell membrane</location>
        <topology evidence="1">Multi-pass membrane protein</topology>
    </subcellularLocation>
</comment>
<keyword evidence="2" id="KW-0813">Transport</keyword>
<dbReference type="PANTHER" id="PTHR11384:SF59">
    <property type="entry name" value="LYSOSOMAL COBALAMIN TRANSPORTER ABCD4"/>
    <property type="match status" value="1"/>
</dbReference>
<keyword evidence="3 6" id="KW-0812">Transmembrane</keyword>
<organism evidence="8 9">
    <name type="scientific">Metarhizobium album</name>
    <dbReference type="NCBI Taxonomy" id="2182425"/>
    <lineage>
        <taxon>Bacteria</taxon>
        <taxon>Pseudomonadati</taxon>
        <taxon>Pseudomonadota</taxon>
        <taxon>Alphaproteobacteria</taxon>
        <taxon>Hyphomicrobiales</taxon>
        <taxon>Rhizobiaceae</taxon>
        <taxon>Metarhizobium</taxon>
    </lineage>
</organism>
<proteinExistence type="predicted"/>
<comment type="caution">
    <text evidence="8">The sequence shown here is derived from an EMBL/GenBank/DDBJ whole genome shotgun (WGS) entry which is preliminary data.</text>
</comment>
<dbReference type="AlphaFoldDB" id="A0A2U2DPF4"/>
<gene>
    <name evidence="8" type="ORF">DEM27_17280</name>
</gene>
<feature type="transmembrane region" description="Helical" evidence="6">
    <location>
        <begin position="41"/>
        <end position="63"/>
    </location>
</feature>
<dbReference type="InterPro" id="IPR036640">
    <property type="entry name" value="ABC1_TM_sf"/>
</dbReference>
<evidence type="ECO:0000259" key="7">
    <source>
        <dbReference type="PROSITE" id="PS50929"/>
    </source>
</evidence>
<evidence type="ECO:0000256" key="4">
    <source>
        <dbReference type="ARBA" id="ARBA00022989"/>
    </source>
</evidence>
<dbReference type="Gene3D" id="1.20.1560.10">
    <property type="entry name" value="ABC transporter type 1, transmembrane domain"/>
    <property type="match status" value="1"/>
</dbReference>
<dbReference type="SUPFAM" id="SSF90123">
    <property type="entry name" value="ABC transporter transmembrane region"/>
    <property type="match status" value="1"/>
</dbReference>